<dbReference type="STRING" id="914234.M2RQA5"/>
<dbReference type="PANTHER" id="PTHR28219">
    <property type="entry name" value="UPF0642 PROTEIN YBL028C"/>
    <property type="match status" value="1"/>
</dbReference>
<reference evidence="3 4" key="1">
    <citation type="journal article" date="2012" name="Proc. Natl. Acad. Sci. U.S.A.">
        <title>Comparative genomics of Ceriporiopsis subvermispora and Phanerochaete chrysosporium provide insight into selective ligninolysis.</title>
        <authorList>
            <person name="Fernandez-Fueyo E."/>
            <person name="Ruiz-Duenas F.J."/>
            <person name="Ferreira P."/>
            <person name="Floudas D."/>
            <person name="Hibbett D.S."/>
            <person name="Canessa P."/>
            <person name="Larrondo L.F."/>
            <person name="James T.Y."/>
            <person name="Seelenfreund D."/>
            <person name="Lobos S."/>
            <person name="Polanco R."/>
            <person name="Tello M."/>
            <person name="Honda Y."/>
            <person name="Watanabe T."/>
            <person name="Watanabe T."/>
            <person name="Ryu J.S."/>
            <person name="Kubicek C.P."/>
            <person name="Schmoll M."/>
            <person name="Gaskell J."/>
            <person name="Hammel K.E."/>
            <person name="St John F.J."/>
            <person name="Vanden Wymelenberg A."/>
            <person name="Sabat G."/>
            <person name="Splinter BonDurant S."/>
            <person name="Syed K."/>
            <person name="Yadav J.S."/>
            <person name="Doddapaneni H."/>
            <person name="Subramanian V."/>
            <person name="Lavin J.L."/>
            <person name="Oguiza J.A."/>
            <person name="Perez G."/>
            <person name="Pisabarro A.G."/>
            <person name="Ramirez L."/>
            <person name="Santoyo F."/>
            <person name="Master E."/>
            <person name="Coutinho P.M."/>
            <person name="Henrissat B."/>
            <person name="Lombard V."/>
            <person name="Magnuson J.K."/>
            <person name="Kuees U."/>
            <person name="Hori C."/>
            <person name="Igarashi K."/>
            <person name="Samejima M."/>
            <person name="Held B.W."/>
            <person name="Barry K.W."/>
            <person name="LaButti K.M."/>
            <person name="Lapidus A."/>
            <person name="Lindquist E.A."/>
            <person name="Lucas S.M."/>
            <person name="Riley R."/>
            <person name="Salamov A.A."/>
            <person name="Hoffmeister D."/>
            <person name="Schwenk D."/>
            <person name="Hadar Y."/>
            <person name="Yarden O."/>
            <person name="de Vries R.P."/>
            <person name="Wiebenga A."/>
            <person name="Stenlid J."/>
            <person name="Eastwood D."/>
            <person name="Grigoriev I.V."/>
            <person name="Berka R.M."/>
            <person name="Blanchette R.A."/>
            <person name="Kersten P."/>
            <person name="Martinez A.T."/>
            <person name="Vicuna R."/>
            <person name="Cullen D."/>
        </authorList>
    </citation>
    <scope>NUCLEOTIDE SEQUENCE [LARGE SCALE GENOMIC DNA]</scope>
    <source>
        <strain evidence="3 4">B</strain>
    </source>
</reference>
<gene>
    <name evidence="3" type="ORF">CERSUDRAFT_91807</name>
</gene>
<proteinExistence type="predicted"/>
<evidence type="ECO:0000259" key="2">
    <source>
        <dbReference type="Pfam" id="PF10338"/>
    </source>
</evidence>
<protein>
    <recommendedName>
        <fullName evidence="2">DUF2423 domain-containing protein</fullName>
    </recommendedName>
</protein>
<evidence type="ECO:0000313" key="3">
    <source>
        <dbReference type="EMBL" id="EMD41051.1"/>
    </source>
</evidence>
<dbReference type="OrthoDB" id="4087970at2759"/>
<sequence>MAKSTRSKVKRHFRAKKRTEGVYAANEAARLARLHSKLKVITTQDRDGDVPVEDDAGMEAEGWSWFTGFGLVDPMDIYPESFAPGGVLVGGSSMGRRADEGTLAHLFLGGPSHAEDTAEGTDAMDLDGAAPSTSTSTEKISTHGPRNSRREQWRFAKGLERAQSKGTNRQGVPAAKRKAGRSHRRR</sequence>
<feature type="region of interest" description="Disordered" evidence="1">
    <location>
        <begin position="110"/>
        <end position="186"/>
    </location>
</feature>
<dbReference type="AlphaFoldDB" id="M2RQA5"/>
<evidence type="ECO:0000313" key="4">
    <source>
        <dbReference type="Proteomes" id="UP000016930"/>
    </source>
</evidence>
<feature type="compositionally biased region" description="Basic residues" evidence="1">
    <location>
        <begin position="175"/>
        <end position="186"/>
    </location>
</feature>
<keyword evidence="4" id="KW-1185">Reference proteome</keyword>
<dbReference type="Proteomes" id="UP000016930">
    <property type="component" value="Unassembled WGS sequence"/>
</dbReference>
<name>M2RQA5_CERS8</name>
<feature type="domain" description="DUF2423" evidence="2">
    <location>
        <begin position="1"/>
        <end position="43"/>
    </location>
</feature>
<dbReference type="HOGENOM" id="CLU_125052_0_0_1"/>
<dbReference type="PANTHER" id="PTHR28219:SF1">
    <property type="entry name" value="UPF0642 PROTEIN YBL028C"/>
    <property type="match status" value="1"/>
</dbReference>
<dbReference type="InterPro" id="IPR019434">
    <property type="entry name" value="DUF2423"/>
</dbReference>
<organism evidence="3 4">
    <name type="scientific">Ceriporiopsis subvermispora (strain B)</name>
    <name type="common">White-rot fungus</name>
    <name type="synonym">Gelatoporia subvermispora</name>
    <dbReference type="NCBI Taxonomy" id="914234"/>
    <lineage>
        <taxon>Eukaryota</taxon>
        <taxon>Fungi</taxon>
        <taxon>Dikarya</taxon>
        <taxon>Basidiomycota</taxon>
        <taxon>Agaricomycotina</taxon>
        <taxon>Agaricomycetes</taxon>
        <taxon>Polyporales</taxon>
        <taxon>Gelatoporiaceae</taxon>
        <taxon>Gelatoporia</taxon>
    </lineage>
</organism>
<evidence type="ECO:0000256" key="1">
    <source>
        <dbReference type="SAM" id="MobiDB-lite"/>
    </source>
</evidence>
<accession>M2RQA5</accession>
<feature type="compositionally biased region" description="Basic and acidic residues" evidence="1">
    <location>
        <begin position="148"/>
        <end position="163"/>
    </location>
</feature>
<dbReference type="Pfam" id="PF10338">
    <property type="entry name" value="YBL028C_N"/>
    <property type="match status" value="1"/>
</dbReference>
<dbReference type="GO" id="GO:0030687">
    <property type="term" value="C:preribosome, large subunit precursor"/>
    <property type="evidence" value="ECO:0007669"/>
    <property type="project" value="TreeGrafter"/>
</dbReference>
<dbReference type="EMBL" id="KB445792">
    <property type="protein sequence ID" value="EMD41051.1"/>
    <property type="molecule type" value="Genomic_DNA"/>
</dbReference>